<keyword evidence="9 15" id="KW-0472">Membrane</keyword>
<dbReference type="FunFam" id="3.40.50.1000:FF:000001">
    <property type="entry name" value="Phospholipid-transporting ATPase IC"/>
    <property type="match status" value="1"/>
</dbReference>
<dbReference type="SFLD" id="SFLDG00002">
    <property type="entry name" value="C1.7:_P-type_atpase_like"/>
    <property type="match status" value="1"/>
</dbReference>
<comment type="subcellular location">
    <subcellularLocation>
        <location evidence="1">Membrane</location>
        <topology evidence="1">Multi-pass membrane protein</topology>
    </subcellularLocation>
</comment>
<dbReference type="InterPro" id="IPR001757">
    <property type="entry name" value="P_typ_ATPase"/>
</dbReference>
<reference evidence="18" key="1">
    <citation type="submission" date="2021-01" db="EMBL/GenBank/DDBJ databases">
        <authorList>
            <person name="Corre E."/>
            <person name="Pelletier E."/>
            <person name="Niang G."/>
            <person name="Scheremetjew M."/>
            <person name="Finn R."/>
            <person name="Kale V."/>
            <person name="Holt S."/>
            <person name="Cochrane G."/>
            <person name="Meng A."/>
            <person name="Brown T."/>
            <person name="Cohen L."/>
        </authorList>
    </citation>
    <scope>NUCLEOTIDE SEQUENCE</scope>
</reference>
<keyword evidence="6 15" id="KW-1133">Transmembrane helix</keyword>
<evidence type="ECO:0000256" key="1">
    <source>
        <dbReference type="ARBA" id="ARBA00004141"/>
    </source>
</evidence>
<keyword evidence="10" id="KW-0739">Sodium transport</keyword>
<keyword evidence="16" id="KW-0732">Signal</keyword>
<keyword evidence="8" id="KW-0406">Ion transport</keyword>
<evidence type="ECO:0000256" key="5">
    <source>
        <dbReference type="ARBA" id="ARBA00022967"/>
    </source>
</evidence>
<feature type="transmembrane region" description="Helical" evidence="15">
    <location>
        <begin position="1128"/>
        <end position="1149"/>
    </location>
</feature>
<dbReference type="GO" id="GO:0006883">
    <property type="term" value="P:intracellular sodium ion homeostasis"/>
    <property type="evidence" value="ECO:0007669"/>
    <property type="project" value="TreeGrafter"/>
</dbReference>
<dbReference type="GO" id="GO:0016887">
    <property type="term" value="F:ATP hydrolysis activity"/>
    <property type="evidence" value="ECO:0007669"/>
    <property type="project" value="InterPro"/>
</dbReference>
<dbReference type="NCBIfam" id="TIGR01494">
    <property type="entry name" value="ATPase_P-type"/>
    <property type="match status" value="2"/>
</dbReference>
<comment type="similarity">
    <text evidence="12">Belongs to the cation transport ATPase (P-type) (TC 3.A.3) family.</text>
</comment>
<dbReference type="SFLD" id="SFLDF00027">
    <property type="entry name" value="p-type_atpase"/>
    <property type="match status" value="1"/>
</dbReference>
<dbReference type="InterPro" id="IPR036412">
    <property type="entry name" value="HAD-like_sf"/>
</dbReference>
<dbReference type="PRINTS" id="PR00121">
    <property type="entry name" value="NAKATPASE"/>
</dbReference>
<keyword evidence="2 15" id="KW-0812">Transmembrane</keyword>
<evidence type="ECO:0000256" key="14">
    <source>
        <dbReference type="ARBA" id="ARBA00067200"/>
    </source>
</evidence>
<dbReference type="InterPro" id="IPR006068">
    <property type="entry name" value="ATPase_P-typ_cation-transptr_C"/>
</dbReference>
<dbReference type="InterPro" id="IPR050510">
    <property type="entry name" value="Cation_transp_ATPase_P-type"/>
</dbReference>
<organism evidence="18">
    <name type="scientific">Noctiluca scintillans</name>
    <name type="common">Sea sparkle</name>
    <name type="synonym">Red tide dinoflagellate</name>
    <dbReference type="NCBI Taxonomy" id="2966"/>
    <lineage>
        <taxon>Eukaryota</taxon>
        <taxon>Sar</taxon>
        <taxon>Alveolata</taxon>
        <taxon>Dinophyceae</taxon>
        <taxon>Noctilucales</taxon>
        <taxon>Noctilucaceae</taxon>
        <taxon>Noctiluca</taxon>
    </lineage>
</organism>
<feature type="transmembrane region" description="Helical" evidence="15">
    <location>
        <begin position="79"/>
        <end position="101"/>
    </location>
</feature>
<dbReference type="SMART" id="SM00831">
    <property type="entry name" value="Cation_ATPase_N"/>
    <property type="match status" value="1"/>
</dbReference>
<evidence type="ECO:0000256" key="11">
    <source>
        <dbReference type="ARBA" id="ARBA00035029"/>
    </source>
</evidence>
<feature type="signal peptide" evidence="16">
    <location>
        <begin position="1"/>
        <end position="25"/>
    </location>
</feature>
<dbReference type="SUPFAM" id="SSF81665">
    <property type="entry name" value="Calcium ATPase, transmembrane domain M"/>
    <property type="match status" value="1"/>
</dbReference>
<dbReference type="InterPro" id="IPR004014">
    <property type="entry name" value="ATPase_P-typ_cation-transptr_N"/>
</dbReference>
<dbReference type="GO" id="GO:1902600">
    <property type="term" value="P:proton transmembrane transport"/>
    <property type="evidence" value="ECO:0007669"/>
    <property type="project" value="TreeGrafter"/>
</dbReference>
<dbReference type="InterPro" id="IPR018303">
    <property type="entry name" value="ATPase_P-typ_P_site"/>
</dbReference>
<evidence type="ECO:0000256" key="13">
    <source>
        <dbReference type="ARBA" id="ARBA00049499"/>
    </source>
</evidence>
<dbReference type="Pfam" id="PF00689">
    <property type="entry name" value="Cation_ATPase_C"/>
    <property type="match status" value="2"/>
</dbReference>
<keyword evidence="7" id="KW-0915">Sodium</keyword>
<dbReference type="InterPro" id="IPR059000">
    <property type="entry name" value="ATPase_P-type_domA"/>
</dbReference>
<dbReference type="InterPro" id="IPR008250">
    <property type="entry name" value="ATPase_P-typ_transduc_dom_A_sf"/>
</dbReference>
<evidence type="ECO:0000256" key="2">
    <source>
        <dbReference type="ARBA" id="ARBA00022692"/>
    </source>
</evidence>
<dbReference type="SUPFAM" id="SSF56784">
    <property type="entry name" value="HAD-like"/>
    <property type="match status" value="1"/>
</dbReference>
<dbReference type="Gene3D" id="1.20.1110.10">
    <property type="entry name" value="Calcium-transporting ATPase, transmembrane domain"/>
    <property type="match status" value="2"/>
</dbReference>
<dbReference type="AlphaFoldDB" id="A0A7S1FIA3"/>
<keyword evidence="3" id="KW-0547">Nucleotide-binding</keyword>
<dbReference type="PRINTS" id="PR00119">
    <property type="entry name" value="CATATPASE"/>
</dbReference>
<dbReference type="GO" id="GO:0036376">
    <property type="term" value="P:sodium ion export across plasma membrane"/>
    <property type="evidence" value="ECO:0007669"/>
    <property type="project" value="TreeGrafter"/>
</dbReference>
<sequence>MAQAHLKRFFLSRFPCVLMATTGEAAHRNEWSGLSPEQLFNKYSGGPTGLASSVIAEKQAKHGRNELEKEQRENICKVFAMQFMSPVVGLLLLACVASFALQEFAEGCVILFIVTINACLATHQEMSAGDAVAKLAAMTAPKCKVYRDGSVKEVEATELVPGDVIELATGDGVPADCRLIECMEILANEALLTGESEEVRKVLVVEDLDEPFSKNMCFMSTSVTNGRGKAIITSTGMSTQVGQIAFQLKNAKKKGNRLTPLQMALNRLGGIIGAIAVVVLIGIVIVALVMGYEDPDEPGVNRVQVIVTVAVGFAVSAVPEGLPMVVTICLALGCRDMVDRQALMVSLPAVETLGSCSVICSDKTGTLTEGKMTGIRLFTFMRAGDSSIQDLHFYPTKGFNPNGGLFKTKELTLEAKTSMEGIFEGSRETFGSGTHFPAYGEVSVNHGDPTEKSCDSVSARAFMTACFLNSHTTSLNYVDGNTGSDCWKPKGNMSEAAIIVAAAKMQINMPINKPVVDVRALYSMVEELEVPFSSARKMQITVHMCETPGCFECLVFGPGCEKHTAFAVIKGAPDRILPLMPYAARKVGTTVQIDTNEQRTATEENNITSCNDSLAEQALRVLGAGILTLDEGDLKILRSIDKAEDRQAWFAEQKRACFLGLIGNQDPPRPGVAGAIQTCRNAGIRVVMITGDQKATAVAIAKQINLLKDGEEVDDKVLVCSEMRDAQNNMKPDNILDELCSRVNVFSRAQPEDKIAIVHTMQRNGFVCGMTGDGVNDAPALKAADIGIAMGIAGTDVAKGAADMILLDDNFVTIVVAVEEGRKIYANIQKFVSFLLGTNIGEIVYLSISILASLPVPLKALQIIFLNLMSDGCPAVAISKEPADPGIMSVKPRLKKSNIMTPHWWLYGNFPHVFFESLAVLVALVLALYLNLGAITLDQIDDLCTSLKNSDGSAPIPTSCVCYNYQYEKGDWQTQVDWYEEGSSCQFGSVKAESVLYDGWIEKEDAWTLWAVTHADVLTNAGCVGDCQSAHPDSGWTQYQSTLSDKWTTAVTDGGWGCGESLYDMFSETNHDTEFAHDYCKTKNTKIARTQTFITAVYCEMMRAYTVRCAPGDGTDPPWMWEVFMRNWWMHVACSISFWLTIFISLVPGVRDLFQLSPPPFYGYLIAIAFSVANAFFDEFVPKPFYKWVVLRRQTTSSKIGPPGV</sequence>
<dbReference type="Pfam" id="PF00122">
    <property type="entry name" value="E1-E2_ATPase"/>
    <property type="match status" value="1"/>
</dbReference>
<dbReference type="EC" id="7.2.2.3" evidence="11"/>
<dbReference type="EMBL" id="HBFQ01062672">
    <property type="protein sequence ID" value="CAD8870023.1"/>
    <property type="molecule type" value="Transcribed_RNA"/>
</dbReference>
<dbReference type="Gene3D" id="2.70.150.10">
    <property type="entry name" value="Calcium-transporting ATPase, cytoplasmic transduction domain A"/>
    <property type="match status" value="1"/>
</dbReference>
<evidence type="ECO:0000256" key="8">
    <source>
        <dbReference type="ARBA" id="ARBA00023065"/>
    </source>
</evidence>
<dbReference type="Gene3D" id="3.40.1110.10">
    <property type="entry name" value="Calcium-transporting ATPase, cytoplasmic domain N"/>
    <property type="match status" value="1"/>
</dbReference>
<evidence type="ECO:0000256" key="9">
    <source>
        <dbReference type="ARBA" id="ARBA00023136"/>
    </source>
</evidence>
<evidence type="ECO:0000256" key="15">
    <source>
        <dbReference type="SAM" id="Phobius"/>
    </source>
</evidence>
<dbReference type="Pfam" id="PF00690">
    <property type="entry name" value="Cation_ATPase_N"/>
    <property type="match status" value="1"/>
</dbReference>
<evidence type="ECO:0000256" key="12">
    <source>
        <dbReference type="ARBA" id="ARBA00038148"/>
    </source>
</evidence>
<dbReference type="GO" id="GO:0030007">
    <property type="term" value="P:intracellular potassium ion homeostasis"/>
    <property type="evidence" value="ECO:0007669"/>
    <property type="project" value="TreeGrafter"/>
</dbReference>
<dbReference type="Pfam" id="PF13246">
    <property type="entry name" value="Cation_ATPase"/>
    <property type="match status" value="1"/>
</dbReference>
<dbReference type="PANTHER" id="PTHR43294:SF20">
    <property type="entry name" value="P-TYPE ATPASE"/>
    <property type="match status" value="1"/>
</dbReference>
<dbReference type="InterPro" id="IPR044492">
    <property type="entry name" value="P_typ_ATPase_HD_dom"/>
</dbReference>
<dbReference type="SUPFAM" id="SSF81660">
    <property type="entry name" value="Metal cation-transporting ATPase, ATP-binding domain N"/>
    <property type="match status" value="1"/>
</dbReference>
<dbReference type="InterPro" id="IPR023299">
    <property type="entry name" value="ATPase_P-typ_cyto_dom_N"/>
</dbReference>
<feature type="transmembrane region" description="Helical" evidence="15">
    <location>
        <begin position="1161"/>
        <end position="1177"/>
    </location>
</feature>
<evidence type="ECO:0000256" key="10">
    <source>
        <dbReference type="ARBA" id="ARBA00023201"/>
    </source>
</evidence>
<feature type="transmembrane region" description="Helical" evidence="15">
    <location>
        <begin position="268"/>
        <end position="292"/>
    </location>
</feature>
<keyword evidence="5" id="KW-1278">Translocase</keyword>
<gene>
    <name evidence="18" type="ORF">NSCI0253_LOCUS44380</name>
</gene>
<evidence type="ECO:0000256" key="3">
    <source>
        <dbReference type="ARBA" id="ARBA00022741"/>
    </source>
</evidence>
<feature type="transmembrane region" description="Helical" evidence="15">
    <location>
        <begin position="910"/>
        <end position="930"/>
    </location>
</feature>
<protein>
    <recommendedName>
        <fullName evidence="14">P-type sodium-transporting ATPase4</fullName>
        <ecNumber evidence="11">7.2.2.3</ecNumber>
    </recommendedName>
</protein>
<evidence type="ECO:0000256" key="4">
    <source>
        <dbReference type="ARBA" id="ARBA00022840"/>
    </source>
</evidence>
<feature type="transmembrane region" description="Helical" evidence="15">
    <location>
        <begin position="304"/>
        <end position="334"/>
    </location>
</feature>
<keyword evidence="10" id="KW-0813">Transport</keyword>
<dbReference type="InterPro" id="IPR023214">
    <property type="entry name" value="HAD_sf"/>
</dbReference>
<proteinExistence type="inferred from homology"/>
<dbReference type="InterPro" id="IPR023298">
    <property type="entry name" value="ATPase_P-typ_TM_dom_sf"/>
</dbReference>
<feature type="domain" description="Cation-transporting P-type ATPase N-terminal" evidence="17">
    <location>
        <begin position="30"/>
        <end position="103"/>
    </location>
</feature>
<dbReference type="PANTHER" id="PTHR43294">
    <property type="entry name" value="SODIUM/POTASSIUM-TRANSPORTING ATPASE SUBUNIT ALPHA"/>
    <property type="match status" value="1"/>
</dbReference>
<dbReference type="PROSITE" id="PS00154">
    <property type="entry name" value="ATPASE_E1_E2"/>
    <property type="match status" value="1"/>
</dbReference>
<evidence type="ECO:0000259" key="17">
    <source>
        <dbReference type="SMART" id="SM00831"/>
    </source>
</evidence>
<dbReference type="SUPFAM" id="SSF81653">
    <property type="entry name" value="Calcium ATPase, transduction domain A"/>
    <property type="match status" value="1"/>
</dbReference>
<dbReference type="GO" id="GO:0005524">
    <property type="term" value="F:ATP binding"/>
    <property type="evidence" value="ECO:0007669"/>
    <property type="project" value="UniProtKB-KW"/>
</dbReference>
<feature type="chain" id="PRO_5031008845" description="P-type sodium-transporting ATPase4" evidence="16">
    <location>
        <begin position="26"/>
        <end position="1205"/>
    </location>
</feature>
<dbReference type="GO" id="GO:1990573">
    <property type="term" value="P:potassium ion import across plasma membrane"/>
    <property type="evidence" value="ECO:0007669"/>
    <property type="project" value="TreeGrafter"/>
</dbReference>
<name>A0A7S1FIA3_NOCSC</name>
<dbReference type="GO" id="GO:0005886">
    <property type="term" value="C:plasma membrane"/>
    <property type="evidence" value="ECO:0007669"/>
    <property type="project" value="TreeGrafter"/>
</dbReference>
<evidence type="ECO:0000256" key="16">
    <source>
        <dbReference type="SAM" id="SignalP"/>
    </source>
</evidence>
<dbReference type="FunFam" id="3.40.50.1000:FF:000083">
    <property type="entry name" value="Sodium/potassium-transporting ATPase subunit alpha"/>
    <property type="match status" value="1"/>
</dbReference>
<feature type="transmembrane region" description="Helical" evidence="15">
    <location>
        <begin position="831"/>
        <end position="852"/>
    </location>
</feature>
<dbReference type="Gene3D" id="3.40.50.1000">
    <property type="entry name" value="HAD superfamily/HAD-like"/>
    <property type="match status" value="1"/>
</dbReference>
<evidence type="ECO:0000313" key="18">
    <source>
        <dbReference type="EMBL" id="CAD8870023.1"/>
    </source>
</evidence>
<comment type="catalytic activity">
    <reaction evidence="13">
        <text>Na(+)(in) + ATP + H2O = Na(+)(out) + ADP + phosphate + H(+)</text>
        <dbReference type="Rhea" id="RHEA:14633"/>
        <dbReference type="ChEBI" id="CHEBI:15377"/>
        <dbReference type="ChEBI" id="CHEBI:15378"/>
        <dbReference type="ChEBI" id="CHEBI:29101"/>
        <dbReference type="ChEBI" id="CHEBI:30616"/>
        <dbReference type="ChEBI" id="CHEBI:43474"/>
        <dbReference type="ChEBI" id="CHEBI:456216"/>
        <dbReference type="EC" id="7.2.2.3"/>
    </reaction>
    <physiologicalReaction direction="left-to-right" evidence="13">
        <dbReference type="Rhea" id="RHEA:14634"/>
    </physiologicalReaction>
</comment>
<dbReference type="GO" id="GO:0005391">
    <property type="term" value="F:P-type sodium:potassium-exchanging transporter activity"/>
    <property type="evidence" value="ECO:0007669"/>
    <property type="project" value="TreeGrafter"/>
</dbReference>
<evidence type="ECO:0000256" key="7">
    <source>
        <dbReference type="ARBA" id="ARBA00023053"/>
    </source>
</evidence>
<dbReference type="SFLD" id="SFLDS00003">
    <property type="entry name" value="Haloacid_Dehalogenase"/>
    <property type="match status" value="1"/>
</dbReference>
<accession>A0A7S1FIA3</accession>
<evidence type="ECO:0000256" key="6">
    <source>
        <dbReference type="ARBA" id="ARBA00022989"/>
    </source>
</evidence>
<keyword evidence="4" id="KW-0067">ATP-binding</keyword>